<evidence type="ECO:0000313" key="3">
    <source>
        <dbReference type="Proteomes" id="UP001252270"/>
    </source>
</evidence>
<gene>
    <name evidence="2" type="ORF">QC820_05385</name>
</gene>
<reference evidence="2 3" key="1">
    <citation type="submission" date="2023-04" db="EMBL/GenBank/DDBJ databases">
        <title>A long-awaited taxogenomic arrangement of the family Halomonadaceae.</title>
        <authorList>
            <person name="De La Haba R."/>
            <person name="Chuvochina M."/>
            <person name="Wittouck S."/>
            <person name="Arahal D.R."/>
            <person name="Sanchez-Porro C."/>
            <person name="Hugenholtz P."/>
            <person name="Ventosa A."/>
        </authorList>
    </citation>
    <scope>NUCLEOTIDE SEQUENCE [LARGE SCALE GENOMIC DNA]</scope>
    <source>
        <strain evidence="2 3">DSM 17332</strain>
    </source>
</reference>
<keyword evidence="3" id="KW-1185">Reference proteome</keyword>
<comment type="caution">
    <text evidence="2">The sequence shown here is derived from an EMBL/GenBank/DDBJ whole genome shotgun (WGS) entry which is preliminary data.</text>
</comment>
<keyword evidence="1" id="KW-0472">Membrane</keyword>
<dbReference type="SUPFAM" id="SSF54523">
    <property type="entry name" value="Pili subunits"/>
    <property type="match status" value="1"/>
</dbReference>
<dbReference type="EMBL" id="JARWAL010000003">
    <property type="protein sequence ID" value="MDR5892241.1"/>
    <property type="molecule type" value="Genomic_DNA"/>
</dbReference>
<keyword evidence="1" id="KW-0812">Transmembrane</keyword>
<evidence type="ECO:0000256" key="1">
    <source>
        <dbReference type="SAM" id="Phobius"/>
    </source>
</evidence>
<protein>
    <submittedName>
        <fullName evidence="2">Prepilin-type N-terminal cleavage/methylation domain-containing protein</fullName>
    </submittedName>
</protein>
<dbReference type="RefSeq" id="WP_309636050.1">
    <property type="nucleotide sequence ID" value="NZ_JARWAL010000003.1"/>
</dbReference>
<feature type="transmembrane region" description="Helical" evidence="1">
    <location>
        <begin position="12"/>
        <end position="34"/>
    </location>
</feature>
<dbReference type="PROSITE" id="PS00409">
    <property type="entry name" value="PROKAR_NTER_METHYL"/>
    <property type="match status" value="1"/>
</dbReference>
<name>A0ABU1GJP9_9GAMM</name>
<accession>A0ABU1GJP9</accession>
<keyword evidence="1" id="KW-1133">Transmembrane helix</keyword>
<dbReference type="InterPro" id="IPR012902">
    <property type="entry name" value="N_methyl_site"/>
</dbReference>
<evidence type="ECO:0000313" key="2">
    <source>
        <dbReference type="EMBL" id="MDR5892241.1"/>
    </source>
</evidence>
<dbReference type="NCBIfam" id="TIGR02532">
    <property type="entry name" value="IV_pilin_GFxxxE"/>
    <property type="match status" value="1"/>
</dbReference>
<dbReference type="Pfam" id="PF07963">
    <property type="entry name" value="N_methyl"/>
    <property type="match status" value="1"/>
</dbReference>
<organism evidence="2 3">
    <name type="scientific">Halomonas mongoliensis</name>
    <dbReference type="NCBI Taxonomy" id="321265"/>
    <lineage>
        <taxon>Bacteria</taxon>
        <taxon>Pseudomonadati</taxon>
        <taxon>Pseudomonadota</taxon>
        <taxon>Gammaproteobacteria</taxon>
        <taxon>Oceanospirillales</taxon>
        <taxon>Halomonadaceae</taxon>
        <taxon>Halomonas</taxon>
    </lineage>
</organism>
<proteinExistence type="predicted"/>
<dbReference type="InterPro" id="IPR045584">
    <property type="entry name" value="Pilin-like"/>
</dbReference>
<sequence>MRRNAGFSLVELMVAMVIGLIIILGAGQLFLTVFQTNRQVEALSEKQAAVNFAVETLLRDVRRASAVEKLGNSLRLTVPNRGDIDSGCTPNDLVDKEYRVSGLPVSAREGWALEVGLACSGETISNFAQVVAALDAGGESVGFKAEEVDGGVWLITLQLMATGLDGTQDELVFNAVNRTAAVTN</sequence>
<dbReference type="Proteomes" id="UP001252270">
    <property type="component" value="Unassembled WGS sequence"/>
</dbReference>